<comment type="similarity">
    <text evidence="5">Belongs to the TRAFAC class OBG-HflX-like GTPase superfamily. HflX GTPase family.</text>
</comment>
<dbReference type="PROSITE" id="PS51705">
    <property type="entry name" value="G_HFLX"/>
    <property type="match status" value="1"/>
</dbReference>
<evidence type="ECO:0000256" key="2">
    <source>
        <dbReference type="ARBA" id="ARBA00022741"/>
    </source>
</evidence>
<name>A0ABY8WBU9_9ACTN</name>
<dbReference type="PRINTS" id="PR00326">
    <property type="entry name" value="GTP1OBG"/>
</dbReference>
<dbReference type="CDD" id="cd01878">
    <property type="entry name" value="HflX"/>
    <property type="match status" value="1"/>
</dbReference>
<dbReference type="RefSeq" id="WP_284916648.1">
    <property type="nucleotide sequence ID" value="NZ_CP126980.1"/>
</dbReference>
<evidence type="ECO:0000256" key="5">
    <source>
        <dbReference type="HAMAP-Rule" id="MF_00900"/>
    </source>
</evidence>
<dbReference type="HAMAP" id="MF_00900">
    <property type="entry name" value="GTPase_HflX"/>
    <property type="match status" value="1"/>
</dbReference>
<feature type="region of interest" description="Disordered" evidence="6">
    <location>
        <begin position="188"/>
        <end position="214"/>
    </location>
</feature>
<keyword evidence="5" id="KW-0963">Cytoplasm</keyword>
<dbReference type="Proteomes" id="UP001240150">
    <property type="component" value="Chromosome"/>
</dbReference>
<dbReference type="Pfam" id="PF16360">
    <property type="entry name" value="GTP-bdg_M"/>
    <property type="match status" value="1"/>
</dbReference>
<evidence type="ECO:0000256" key="1">
    <source>
        <dbReference type="ARBA" id="ARBA00022723"/>
    </source>
</evidence>
<dbReference type="InterPro" id="IPR027417">
    <property type="entry name" value="P-loop_NTPase"/>
</dbReference>
<gene>
    <name evidence="5 8" type="primary">hflX</name>
    <name evidence="8" type="ORF">ACTOB_007440</name>
</gene>
<evidence type="ECO:0000313" key="8">
    <source>
        <dbReference type="EMBL" id="WIM95344.1"/>
    </source>
</evidence>
<feature type="compositionally biased region" description="Gly residues" evidence="6">
    <location>
        <begin position="191"/>
        <end position="209"/>
    </location>
</feature>
<proteinExistence type="inferred from homology"/>
<dbReference type="PANTHER" id="PTHR10229:SF0">
    <property type="entry name" value="GTP-BINDING PROTEIN 6-RELATED"/>
    <property type="match status" value="1"/>
</dbReference>
<keyword evidence="2 5" id="KW-0547">Nucleotide-binding</keyword>
<keyword evidence="9" id="KW-1185">Reference proteome</keyword>
<evidence type="ECO:0000256" key="6">
    <source>
        <dbReference type="SAM" id="MobiDB-lite"/>
    </source>
</evidence>
<dbReference type="Pfam" id="PF19275">
    <property type="entry name" value="HflX_C"/>
    <property type="match status" value="1"/>
</dbReference>
<protein>
    <recommendedName>
        <fullName evidence="5">GTPase HflX</fullName>
    </recommendedName>
    <alternativeName>
        <fullName evidence="5">GTP-binding protein HflX</fullName>
    </alternativeName>
</protein>
<feature type="domain" description="Hflx-type G" evidence="7">
    <location>
        <begin position="253"/>
        <end position="418"/>
    </location>
</feature>
<keyword evidence="3" id="KW-0460">Magnesium</keyword>
<keyword evidence="1" id="KW-0479">Metal-binding</keyword>
<dbReference type="Gene3D" id="6.10.250.2860">
    <property type="match status" value="1"/>
</dbReference>
<keyword evidence="4 5" id="KW-0342">GTP-binding</keyword>
<dbReference type="PANTHER" id="PTHR10229">
    <property type="entry name" value="GTP-BINDING PROTEIN HFLX"/>
    <property type="match status" value="1"/>
</dbReference>
<dbReference type="InterPro" id="IPR016496">
    <property type="entry name" value="GTPase_HflX"/>
</dbReference>
<evidence type="ECO:0000256" key="3">
    <source>
        <dbReference type="ARBA" id="ARBA00022842"/>
    </source>
</evidence>
<sequence>MRNTYQTPVLDEPDLTTGDLELEERHSLRRVAGLSTELTDITEVEYRQLRLERVVLVGVWTEGSVEDADNSLTELAQLAETAGSQVLEGLIQRRRQPDAATFIGRGKVDELRDAVVASGADTVICDGELSPSQLRNLEQQIKVKVVDRTALILDIFAQHAKSKEGKAQVELAQLQYLLPRLRGWGESLSRQGGGAGGGGSGGGGVGTRGPGETKLETDRRRINHRIAKLRREIKAMRTARDTKRSRRQASGTPAVAIAGYTNAGKSSLLNRLTEAGVLVENALFATLDPTTRRTSAEDGRVYTLSDTVGFVRHLPHQIVEAFRSTLEEVADADLLVHVVDGSHPDPEGQVSAVREVLGEVEADRVPELLVINKMDAADEETVLRLKRTWPDAVFVSARTGSGVQELKAAIAARLPRPAVELRILLPYDRADLVARVHRTGKVLQSRHLDDGTEFHVLVDERLAADLEQFRC</sequence>
<evidence type="ECO:0000259" key="7">
    <source>
        <dbReference type="PROSITE" id="PS51705"/>
    </source>
</evidence>
<dbReference type="InterPro" id="IPR045498">
    <property type="entry name" value="HflX_C"/>
</dbReference>
<dbReference type="PIRSF" id="PIRSF006809">
    <property type="entry name" value="GTP-binding_hflX_prd"/>
    <property type="match status" value="1"/>
</dbReference>
<comment type="function">
    <text evidence="5">GTPase that associates with the 50S ribosomal subunit and may have a role during protein synthesis or ribosome biogenesis.</text>
</comment>
<dbReference type="Gene3D" id="3.40.50.300">
    <property type="entry name" value="P-loop containing nucleotide triphosphate hydrolases"/>
    <property type="match status" value="1"/>
</dbReference>
<accession>A0ABY8WBU9</accession>
<dbReference type="Pfam" id="PF01926">
    <property type="entry name" value="MMR_HSR1"/>
    <property type="match status" value="1"/>
</dbReference>
<comment type="subunit">
    <text evidence="5">Monomer. Associates with the 50S ribosomal subunit.</text>
</comment>
<evidence type="ECO:0000313" key="9">
    <source>
        <dbReference type="Proteomes" id="UP001240150"/>
    </source>
</evidence>
<dbReference type="InterPro" id="IPR032305">
    <property type="entry name" value="GTP-bd_M"/>
</dbReference>
<comment type="subcellular location">
    <subcellularLocation>
        <location evidence="5">Cytoplasm</location>
    </subcellularLocation>
    <text evidence="5">May associate with membranes.</text>
</comment>
<dbReference type="Pfam" id="PF13167">
    <property type="entry name" value="GTP-bdg_N"/>
    <property type="match status" value="1"/>
</dbReference>
<dbReference type="NCBIfam" id="TIGR03156">
    <property type="entry name" value="GTP_HflX"/>
    <property type="match status" value="1"/>
</dbReference>
<dbReference type="InterPro" id="IPR025121">
    <property type="entry name" value="GTPase_HflX_N"/>
</dbReference>
<evidence type="ECO:0000256" key="4">
    <source>
        <dbReference type="ARBA" id="ARBA00023134"/>
    </source>
</evidence>
<dbReference type="SUPFAM" id="SSF52540">
    <property type="entry name" value="P-loop containing nucleoside triphosphate hydrolases"/>
    <property type="match status" value="1"/>
</dbReference>
<dbReference type="Gene3D" id="3.40.50.11060">
    <property type="entry name" value="GTPase HflX, N-terminal domain"/>
    <property type="match status" value="1"/>
</dbReference>
<dbReference type="InterPro" id="IPR030394">
    <property type="entry name" value="G_HFLX_dom"/>
</dbReference>
<organism evidence="8 9">
    <name type="scientific">Actinoplanes oblitus</name>
    <dbReference type="NCBI Taxonomy" id="3040509"/>
    <lineage>
        <taxon>Bacteria</taxon>
        <taxon>Bacillati</taxon>
        <taxon>Actinomycetota</taxon>
        <taxon>Actinomycetes</taxon>
        <taxon>Micromonosporales</taxon>
        <taxon>Micromonosporaceae</taxon>
        <taxon>Actinoplanes</taxon>
    </lineage>
</organism>
<dbReference type="EMBL" id="CP126980">
    <property type="protein sequence ID" value="WIM95344.1"/>
    <property type="molecule type" value="Genomic_DNA"/>
</dbReference>
<dbReference type="InterPro" id="IPR006073">
    <property type="entry name" value="GTP-bd"/>
</dbReference>
<dbReference type="InterPro" id="IPR042108">
    <property type="entry name" value="GTPase_HflX_N_sf"/>
</dbReference>
<reference evidence="8 9" key="1">
    <citation type="submission" date="2023-06" db="EMBL/GenBank/DDBJ databases">
        <authorList>
            <person name="Yushchuk O."/>
            <person name="Binda E."/>
            <person name="Ruckert-Reed C."/>
            <person name="Fedorenko V."/>
            <person name="Kalinowski J."/>
            <person name="Marinelli F."/>
        </authorList>
    </citation>
    <scope>NUCLEOTIDE SEQUENCE [LARGE SCALE GENOMIC DNA]</scope>
    <source>
        <strain evidence="8 9">NRRL 3884</strain>
    </source>
</reference>